<feature type="non-terminal residue" evidence="2">
    <location>
        <position position="732"/>
    </location>
</feature>
<feature type="compositionally biased region" description="Polar residues" evidence="1">
    <location>
        <begin position="344"/>
        <end position="373"/>
    </location>
</feature>
<dbReference type="GeneID" id="9589071"/>
<feature type="region of interest" description="Disordered" evidence="1">
    <location>
        <begin position="133"/>
        <end position="153"/>
    </location>
</feature>
<feature type="compositionally biased region" description="Basic and acidic residues" evidence="1">
    <location>
        <begin position="133"/>
        <end position="151"/>
    </location>
</feature>
<feature type="compositionally biased region" description="Polar residues" evidence="1">
    <location>
        <begin position="411"/>
        <end position="429"/>
    </location>
</feature>
<feature type="region of interest" description="Disordered" evidence="1">
    <location>
        <begin position="515"/>
        <end position="534"/>
    </location>
</feature>
<keyword evidence="3" id="KW-1185">Reference proteome</keyword>
<accession>D8QLG1</accession>
<evidence type="ECO:0000313" key="2">
    <source>
        <dbReference type="EMBL" id="EFI91258.1"/>
    </source>
</evidence>
<dbReference type="VEuPathDB" id="FungiDB:SCHCODRAFT_02594815"/>
<gene>
    <name evidence="2" type="ORF">SCHCODRAFT_114681</name>
</gene>
<dbReference type="OrthoDB" id="3067611at2759"/>
<dbReference type="EMBL" id="GL377318">
    <property type="protein sequence ID" value="EFI91258.1"/>
    <property type="molecule type" value="Genomic_DNA"/>
</dbReference>
<dbReference type="HOGENOM" id="CLU_378623_0_0_1"/>
<dbReference type="Proteomes" id="UP000007431">
    <property type="component" value="Unassembled WGS sequence"/>
</dbReference>
<protein>
    <submittedName>
        <fullName evidence="2">Uncharacterized protein</fullName>
    </submittedName>
</protein>
<evidence type="ECO:0000313" key="3">
    <source>
        <dbReference type="Proteomes" id="UP000007431"/>
    </source>
</evidence>
<sequence>MPPRASECKSGYASSRRRNLTLPNRRQSTTFFEYRCPGLPDIEIGTLGDIYVDTDPRTCEIYAKVEGGWRMWPGLHIRAKDKLAHPSFPALFLTISAKNRTVGWFDETHAPPRMYAGCKTSHECTMRFLREREERVPAKRRRSGEQDDSAAKRNKASFVHTFHSQQVLPPYAPIYPPVELYESAYYAQTHHSHSFDEAVPFRRPLMQLYPHQKSTAIQAQLDTLDHDRHAICVPAPLGSFDAAFSYRGMNDKSHASTNVAALNPSLSPLSFNNCLKIAQPQAVVIRDLMATHQLLNAFGTSSTPSPASDGSFCSDDLVSDAPGLSPSTCASSVASEDLSLSSAPQVTQLAQASPHDGTSSLDVALSSEGSAPSDSRAYIHLSTRSTTGTASSGIEARVSFVEPESATLTRASPVNDEPTMSSTGGTTPRTGDLRAVLEDALTWIDCLPDVALESEVATCRLKDTVLPASSTNETSSECLASPASFCSVADSPPLAYKTPQQILDEYSAIQVPSPPALSFDPERPSGAPEVPAPSIVSSAPPAIECFDLRDHRLSPVYSVHARAVQNSTALRQPALVVDGTRLSPSDPSVVLSPSTARSGIVLPQNASQQTAPPPAYWNYDYRRPLHPAYYFPRASVAPQGKTDARFFLGYSAAQRDRSVQPPYRRRTMPTVQAAPSSSVCSSSSFNANDSRVAETPLAHGLPAAASYGVCGPPPTSSAVRTYTAPHTGSPPS</sequence>
<feature type="region of interest" description="Disordered" evidence="1">
    <location>
        <begin position="344"/>
        <end position="376"/>
    </location>
</feature>
<evidence type="ECO:0000256" key="1">
    <source>
        <dbReference type="SAM" id="MobiDB-lite"/>
    </source>
</evidence>
<reference evidence="2 3" key="1">
    <citation type="journal article" date="2010" name="Nat. Biotechnol.">
        <title>Genome sequence of the model mushroom Schizophyllum commune.</title>
        <authorList>
            <person name="Ohm R.A."/>
            <person name="de Jong J.F."/>
            <person name="Lugones L.G."/>
            <person name="Aerts A."/>
            <person name="Kothe E."/>
            <person name="Stajich J.E."/>
            <person name="de Vries R.P."/>
            <person name="Record E."/>
            <person name="Levasseur A."/>
            <person name="Baker S.E."/>
            <person name="Bartholomew K.A."/>
            <person name="Coutinho P.M."/>
            <person name="Erdmann S."/>
            <person name="Fowler T.J."/>
            <person name="Gathman A.C."/>
            <person name="Lombard V."/>
            <person name="Henrissat B."/>
            <person name="Knabe N."/>
            <person name="Kuees U."/>
            <person name="Lilly W.W."/>
            <person name="Lindquist E."/>
            <person name="Lucas S."/>
            <person name="Magnuson J.K."/>
            <person name="Piumi F."/>
            <person name="Raudaskoski M."/>
            <person name="Salamov A."/>
            <person name="Schmutz J."/>
            <person name="Schwarze F.W.M.R."/>
            <person name="vanKuyk P.A."/>
            <person name="Horton J.S."/>
            <person name="Grigoriev I.V."/>
            <person name="Woesten H.A.B."/>
        </authorList>
    </citation>
    <scope>NUCLEOTIDE SEQUENCE [LARGE SCALE GENOMIC DNA]</scope>
    <source>
        <strain evidence="3">H4-8 / FGSC 9210</strain>
    </source>
</reference>
<dbReference type="KEGG" id="scm:SCHCO_02594815"/>
<dbReference type="AlphaFoldDB" id="D8QLG1"/>
<dbReference type="InParanoid" id="D8QLG1"/>
<organism evidence="3">
    <name type="scientific">Schizophyllum commune (strain H4-8 / FGSC 9210)</name>
    <name type="common">Split gill fungus</name>
    <dbReference type="NCBI Taxonomy" id="578458"/>
    <lineage>
        <taxon>Eukaryota</taxon>
        <taxon>Fungi</taxon>
        <taxon>Dikarya</taxon>
        <taxon>Basidiomycota</taxon>
        <taxon>Agaricomycotina</taxon>
        <taxon>Agaricomycetes</taxon>
        <taxon>Agaricomycetidae</taxon>
        <taxon>Agaricales</taxon>
        <taxon>Schizophyllaceae</taxon>
        <taxon>Schizophyllum</taxon>
    </lineage>
</organism>
<name>D8QLG1_SCHCM</name>
<proteinExistence type="predicted"/>
<dbReference type="RefSeq" id="XP_003026161.1">
    <property type="nucleotide sequence ID" value="XM_003026115.1"/>
</dbReference>
<feature type="region of interest" description="Disordered" evidence="1">
    <location>
        <begin position="411"/>
        <end position="431"/>
    </location>
</feature>